<feature type="compositionally biased region" description="Basic residues" evidence="14">
    <location>
        <begin position="84"/>
        <end position="94"/>
    </location>
</feature>
<dbReference type="EMBL" id="JAVRBK010000009">
    <property type="protein sequence ID" value="KAK5639530.1"/>
    <property type="molecule type" value="Genomic_DNA"/>
</dbReference>
<comment type="pathway">
    <text evidence="3 13">Protein modification; protein glycosylation.</text>
</comment>
<dbReference type="InterPro" id="IPR006607">
    <property type="entry name" value="DM15"/>
</dbReference>
<evidence type="ECO:0000256" key="7">
    <source>
        <dbReference type="ARBA" id="ARBA00022729"/>
    </source>
</evidence>
<dbReference type="GO" id="GO:0008187">
    <property type="term" value="F:poly-pyrimidine tract binding"/>
    <property type="evidence" value="ECO:0007669"/>
    <property type="project" value="UniProtKB-ARBA"/>
</dbReference>
<feature type="compositionally biased region" description="Basic and acidic residues" evidence="14">
    <location>
        <begin position="576"/>
        <end position="592"/>
    </location>
</feature>
<feature type="region of interest" description="Disordered" evidence="14">
    <location>
        <begin position="267"/>
        <end position="345"/>
    </location>
</feature>
<dbReference type="PROSITE" id="PS50961">
    <property type="entry name" value="HTH_LA"/>
    <property type="match status" value="1"/>
</dbReference>
<dbReference type="Pfam" id="PF21071">
    <property type="entry name" value="LARP1_HEAT"/>
    <property type="match status" value="1"/>
</dbReference>
<keyword evidence="9 12" id="KW-0694">RNA-binding</keyword>
<feature type="compositionally biased region" description="Polar residues" evidence="14">
    <location>
        <begin position="52"/>
        <end position="67"/>
    </location>
</feature>
<dbReference type="PANTHER" id="PTHR21049:SF0">
    <property type="entry name" value="DOLICHYL-DIPHOSPHOOLIGOSACCHARIDE--PROTEIN GLYCOSYLTRANSFERASE SUBUNIT 1"/>
    <property type="match status" value="1"/>
</dbReference>
<evidence type="ECO:0000256" key="6">
    <source>
        <dbReference type="ARBA" id="ARBA00022692"/>
    </source>
</evidence>
<feature type="compositionally biased region" description="Basic residues" evidence="14">
    <location>
        <begin position="320"/>
        <end position="330"/>
    </location>
</feature>
<accession>A0AAN7Z8C5</accession>
<feature type="transmembrane region" description="Helical" evidence="13">
    <location>
        <begin position="1536"/>
        <end position="1555"/>
    </location>
</feature>
<feature type="compositionally biased region" description="Basic and acidic residues" evidence="14">
    <location>
        <begin position="293"/>
        <end position="308"/>
    </location>
</feature>
<sequence>MSTNPAAPTTTPKSNGGSSDPPGSSYAHAVLNFKGERENSGNKENIEETSKSVKPSSLQNASVNQQPVPEIIDDDDNFMQVVNHSRKERKHEKKKDKSKEPHPNKTFVNGNTDKRDSTNIAPTVQTHKDKDILPESKKVYVEAPLPTTNPWQTNRNSTKEVSVGKRVLLPHKQVDVNVQTPPAVVRAPKDRRKYNHKASDFSDICDWPTLGDHSAERKSNSPVGNPPVLTKQLSSEPEPEGTETTDKKKKTVKNKWVPLEIDLKKGVSKREATQKHKVDRSVDAQSTVSDSDVEFRSEKEKDNLDKGSKTARPSSAATRGKGKIRSRKGQLTRQSSKPQSDSDYQDFPADYLQANNLSSTIDSGGFVVPYMGTYYYNSNNYINLDNPTLKDYIKKQIEYYFSEENLMRDFFLRRKMDAEGYLPITLIASFHRVQALTSNLSLVVEAISSSDKLELYSAAFKVRAKQDPLKWPILDKGDGNLDFISLHHLVPPPPLLKPLRDTHIENLNPNVAEFVPHEGTVSNNNIVSVTNNANNKSEAMDHKIVLSTNSINEHKEKIALTIRDGNWQEVKRKNKENKNKRDGKKEEQKVEREELDFHFDEELDQNVPIGRQNTFTTEWLEDDDADEVSDGDINKLLIVTQVPSTRAPKHEGYDRTGDWTTRVKMTQEIGQAINDGLYYYEEDLWTENDYDRPISGSYKTVNVISQEAFEKIAPPAPRKPNPEVPPPPPPPLHPEVEDKHEKTVAHGSTAPVLTPPIITDNKIKRQTSRTAKSTRFYAVVKDKSPDLRSPRKRKTKHSMNPPVEHHVGWIMDIKEHRLRTSSVGSSMGTSPNESTLATSTGSVSGSVPQQLPHFQHPSHALLEENNFTQQAYHKYRQRCLKDRKKFGSGHSSEMNTLFRFWSFFLRENFNRTMYHEFKTLAIEDAEKGYRYGLECLFRFYSYGLETKFRPQLYEDFQQDTMKDYQNGQLYGLEKFWAFLKYYKHSSNLQVNPTLRQYLSKFKSVEDFRVVEPQINEMLRGHNGGRSQWHQKNRNRSVSESVACNNNQYSLGRTRSGSTHTRQLSGGRQRMDSYNVQSGSSAPTSSYRFSDRSRTQSMGSGRTKITRSGIEITRSNIESWRHRDHEARIDADIVNKNVERVIDLSSQLVKITTSITLQNTGKDAETNYLIVLEPNTEGNLSYISAKDSFKEELKISETRDAKYGTTKVFSIKLNQPLTAGRTGSITVELVYTGSLIPYPHSITQKDKQLVRYFGNYYFYSPYVSNKQITSVVVNTRSIENYSKLKPVAQSDSSITYGPYIDIAPLTFDLLTVHFESNAPFLTVTHLERLIEVSHWGNIAIEENIDILHSGAKLKGSFSRYDYQRDTSNNHHSIKSYKTILPAAAHSIYYRDSNGNISTSQVRMRKDWIELELRPRYPLFGGWRSCYTLGYSVPSYQYLYKGDKNQYVLRMRLIDNVFDDMHVEYLETGVVLPVGVTNVKLSTPYSVERLPDALTYKYLDTKGRSIIRFAKKNLVEQHIQDLEITYEWQPVLLLHEPLLLSVALYILFVVVIIYVRLDFSISKTEHLKSQ</sequence>
<feature type="region of interest" description="Disordered" evidence="14">
    <location>
        <begin position="1018"/>
        <end position="1106"/>
    </location>
</feature>
<comment type="function">
    <text evidence="1 13">Subunit of the oligosaccharyl transferase (OST) complex that catalyzes the initial transfer of a defined glycan (Glc(3)Man(9)GlcNAc(2) in eukaryotes) from the lipid carrier dolichol-pyrophosphate to an asparagine residue within an Asn-X-Ser/Thr consensus motif in nascent polypeptide chains, the first step in protein N-glycosylation. N-glycosylation occurs cotranslationally and the complex associates with the Sec61 complex at the channel-forming translocon complex that mediates protein translocation across the endoplasmic reticulum (ER). All subunits are required for a maximal enzyme activity.</text>
</comment>
<dbReference type="SMART" id="SM00715">
    <property type="entry name" value="LA"/>
    <property type="match status" value="1"/>
</dbReference>
<dbReference type="SMART" id="SM00684">
    <property type="entry name" value="DM15"/>
    <property type="match status" value="3"/>
</dbReference>
<dbReference type="InterPro" id="IPR036390">
    <property type="entry name" value="WH_DNA-bd_sf"/>
</dbReference>
<feature type="region of interest" description="Disordered" evidence="14">
    <location>
        <begin position="571"/>
        <end position="592"/>
    </location>
</feature>
<dbReference type="GO" id="GO:0008250">
    <property type="term" value="C:oligosaccharyltransferase complex"/>
    <property type="evidence" value="ECO:0007669"/>
    <property type="project" value="UniProtKB-UniRule"/>
</dbReference>
<evidence type="ECO:0000259" key="15">
    <source>
        <dbReference type="PROSITE" id="PS50961"/>
    </source>
</evidence>
<evidence type="ECO:0000256" key="3">
    <source>
        <dbReference type="ARBA" id="ARBA00004922"/>
    </source>
</evidence>
<dbReference type="Proteomes" id="UP001329430">
    <property type="component" value="Chromosome 9"/>
</dbReference>
<evidence type="ECO:0000256" key="1">
    <source>
        <dbReference type="ARBA" id="ARBA00002791"/>
    </source>
</evidence>
<comment type="subunit">
    <text evidence="13">Component of the oligosaccharyltransferase (OST) complex.</text>
</comment>
<feature type="domain" description="HTH La-type RNA-binding" evidence="15">
    <location>
        <begin position="383"/>
        <end position="475"/>
    </location>
</feature>
<dbReference type="SUPFAM" id="SSF46785">
    <property type="entry name" value="Winged helix' DNA-binding domain"/>
    <property type="match status" value="1"/>
</dbReference>
<keyword evidence="17" id="KW-1185">Reference proteome</keyword>
<keyword evidence="7" id="KW-0732">Signal</keyword>
<organism evidence="16 17">
    <name type="scientific">Pyrocoelia pectoralis</name>
    <dbReference type="NCBI Taxonomy" id="417401"/>
    <lineage>
        <taxon>Eukaryota</taxon>
        <taxon>Metazoa</taxon>
        <taxon>Ecdysozoa</taxon>
        <taxon>Arthropoda</taxon>
        <taxon>Hexapoda</taxon>
        <taxon>Insecta</taxon>
        <taxon>Pterygota</taxon>
        <taxon>Neoptera</taxon>
        <taxon>Endopterygota</taxon>
        <taxon>Coleoptera</taxon>
        <taxon>Polyphaga</taxon>
        <taxon>Elateriformia</taxon>
        <taxon>Elateroidea</taxon>
        <taxon>Lampyridae</taxon>
        <taxon>Lampyrinae</taxon>
        <taxon>Pyrocoelia</taxon>
    </lineage>
</organism>
<feature type="compositionally biased region" description="Polar residues" evidence="14">
    <location>
        <begin position="331"/>
        <end position="342"/>
    </location>
</feature>
<dbReference type="GO" id="GO:0000339">
    <property type="term" value="F:RNA cap binding"/>
    <property type="evidence" value="ECO:0007669"/>
    <property type="project" value="InterPro"/>
</dbReference>
<proteinExistence type="inferred from homology"/>
<evidence type="ECO:0000313" key="16">
    <source>
        <dbReference type="EMBL" id="KAK5639530.1"/>
    </source>
</evidence>
<feature type="compositionally biased region" description="Basic and acidic residues" evidence="14">
    <location>
        <begin position="780"/>
        <end position="789"/>
    </location>
</feature>
<evidence type="ECO:0000256" key="13">
    <source>
        <dbReference type="RuleBase" id="RU361143"/>
    </source>
</evidence>
<evidence type="ECO:0000256" key="11">
    <source>
        <dbReference type="ARBA" id="ARBA00023136"/>
    </source>
</evidence>
<feature type="region of interest" description="Disordered" evidence="14">
    <location>
        <begin position="212"/>
        <end position="251"/>
    </location>
</feature>
<feature type="compositionally biased region" description="Polar residues" evidence="14">
    <location>
        <begin position="1035"/>
        <end position="1087"/>
    </location>
</feature>
<evidence type="ECO:0000256" key="9">
    <source>
        <dbReference type="ARBA" id="ARBA00022884"/>
    </source>
</evidence>
<comment type="subcellular location">
    <subcellularLocation>
        <location evidence="2 13">Endoplasmic reticulum membrane</location>
        <topology evidence="2 13">Single-pass type I membrane protein</topology>
    </subcellularLocation>
</comment>
<reference evidence="16 17" key="1">
    <citation type="journal article" date="2024" name="Insects">
        <title>An Improved Chromosome-Level Genome Assembly of the Firefly Pyrocoelia pectoralis.</title>
        <authorList>
            <person name="Fu X."/>
            <person name="Meyer-Rochow V.B."/>
            <person name="Ballantyne L."/>
            <person name="Zhu X."/>
        </authorList>
    </citation>
    <scope>NUCLEOTIDE SEQUENCE [LARGE SCALE GENOMIC DNA]</scope>
    <source>
        <strain evidence="16">XCY_ONT2</strain>
    </source>
</reference>
<keyword evidence="8 13" id="KW-0256">Endoplasmic reticulum</keyword>
<evidence type="ECO:0000256" key="8">
    <source>
        <dbReference type="ARBA" id="ARBA00022824"/>
    </source>
</evidence>
<feature type="region of interest" description="Disordered" evidence="14">
    <location>
        <begin position="1"/>
        <end position="132"/>
    </location>
</feature>
<name>A0AAN7Z8C5_9COLE</name>
<dbReference type="FunFam" id="1.10.10.10:FF:000131">
    <property type="entry name" value="la-related protein 1B isoform X2"/>
    <property type="match status" value="1"/>
</dbReference>
<feature type="compositionally biased region" description="Basic and acidic residues" evidence="14">
    <location>
        <begin position="267"/>
        <end position="282"/>
    </location>
</feature>
<gene>
    <name evidence="16" type="ORF">RI129_012022</name>
</gene>
<dbReference type="Pfam" id="PF05383">
    <property type="entry name" value="La"/>
    <property type="match status" value="1"/>
</dbReference>
<keyword evidence="6 13" id="KW-0812">Transmembrane</keyword>
<dbReference type="Pfam" id="PF04597">
    <property type="entry name" value="Ribophorin_I"/>
    <property type="match status" value="1"/>
</dbReference>
<comment type="caution">
    <text evidence="16">The sequence shown here is derived from an EMBL/GenBank/DDBJ whole genome shotgun (WGS) entry which is preliminary data.</text>
</comment>
<feature type="compositionally biased region" description="Basic and acidic residues" evidence="14">
    <location>
        <begin position="34"/>
        <end position="51"/>
    </location>
</feature>
<evidence type="ECO:0000256" key="12">
    <source>
        <dbReference type="PROSITE-ProRule" id="PRU00332"/>
    </source>
</evidence>
<feature type="region of interest" description="Disordered" evidence="14">
    <location>
        <begin position="712"/>
        <end position="802"/>
    </location>
</feature>
<comment type="similarity">
    <text evidence="4 13">Belongs to the OST1 family.</text>
</comment>
<dbReference type="InterPro" id="IPR036388">
    <property type="entry name" value="WH-like_DNA-bd_sf"/>
</dbReference>
<feature type="compositionally biased region" description="Polar residues" evidence="14">
    <location>
        <begin position="1"/>
        <end position="11"/>
    </location>
</feature>
<feature type="compositionally biased region" description="Basic and acidic residues" evidence="14">
    <location>
        <begin position="734"/>
        <end position="744"/>
    </location>
</feature>
<feature type="region of interest" description="Disordered" evidence="14">
    <location>
        <begin position="820"/>
        <end position="847"/>
    </location>
</feature>
<evidence type="ECO:0000256" key="14">
    <source>
        <dbReference type="SAM" id="MobiDB-lite"/>
    </source>
</evidence>
<feature type="compositionally biased region" description="Low complexity" evidence="14">
    <location>
        <begin position="12"/>
        <end position="25"/>
    </location>
</feature>
<evidence type="ECO:0000256" key="5">
    <source>
        <dbReference type="ARBA" id="ARBA00017611"/>
    </source>
</evidence>
<feature type="compositionally biased region" description="Pro residues" evidence="14">
    <location>
        <begin position="714"/>
        <end position="733"/>
    </location>
</feature>
<keyword evidence="10 13" id="KW-1133">Transmembrane helix</keyword>
<protein>
    <recommendedName>
        <fullName evidence="5 13">Dolichyl-diphosphooligosaccharide--protein glycosyltransferase subunit 1</fullName>
    </recommendedName>
</protein>
<dbReference type="InterPro" id="IPR006630">
    <property type="entry name" value="La_HTH"/>
</dbReference>
<evidence type="ECO:0000256" key="4">
    <source>
        <dbReference type="ARBA" id="ARBA00008905"/>
    </source>
</evidence>
<dbReference type="InterPro" id="IPR007676">
    <property type="entry name" value="Ribophorin_I"/>
</dbReference>
<evidence type="ECO:0000256" key="2">
    <source>
        <dbReference type="ARBA" id="ARBA00004115"/>
    </source>
</evidence>
<dbReference type="GO" id="GO:0018279">
    <property type="term" value="P:protein N-linked glycosylation via asparagine"/>
    <property type="evidence" value="ECO:0007669"/>
    <property type="project" value="TreeGrafter"/>
</dbReference>
<evidence type="ECO:0000313" key="17">
    <source>
        <dbReference type="Proteomes" id="UP001329430"/>
    </source>
</evidence>
<evidence type="ECO:0000256" key="10">
    <source>
        <dbReference type="ARBA" id="ARBA00022989"/>
    </source>
</evidence>
<dbReference type="Gene3D" id="1.10.10.10">
    <property type="entry name" value="Winged helix-like DNA-binding domain superfamily/Winged helix DNA-binding domain"/>
    <property type="match status" value="1"/>
</dbReference>
<keyword evidence="11 13" id="KW-0472">Membrane</keyword>
<dbReference type="PANTHER" id="PTHR21049">
    <property type="entry name" value="RIBOPHORIN I"/>
    <property type="match status" value="1"/>
</dbReference>
<dbReference type="GO" id="GO:0048255">
    <property type="term" value="P:mRNA stabilization"/>
    <property type="evidence" value="ECO:0007669"/>
    <property type="project" value="InterPro"/>
</dbReference>